<comment type="caution">
    <text evidence="3">The sequence shown here is derived from an EMBL/GenBank/DDBJ whole genome shotgun (WGS) entry which is preliminary data.</text>
</comment>
<feature type="domain" description="Helix-turn-helix" evidence="2">
    <location>
        <begin position="42"/>
        <end position="88"/>
    </location>
</feature>
<dbReference type="PANTHER" id="PTHR34585:SF22">
    <property type="entry name" value="HELIX-TURN-HELIX DOMAIN-CONTAINING PROTEIN"/>
    <property type="match status" value="1"/>
</dbReference>
<dbReference type="Pfam" id="PF12728">
    <property type="entry name" value="HTH_17"/>
    <property type="match status" value="1"/>
</dbReference>
<evidence type="ECO:0000259" key="2">
    <source>
        <dbReference type="Pfam" id="PF12728"/>
    </source>
</evidence>
<dbReference type="SUPFAM" id="SSF46955">
    <property type="entry name" value="Putative DNA-binding domain"/>
    <property type="match status" value="1"/>
</dbReference>
<dbReference type="Gene3D" id="1.10.1660.10">
    <property type="match status" value="1"/>
</dbReference>
<dbReference type="NCBIfam" id="TIGR01764">
    <property type="entry name" value="excise"/>
    <property type="match status" value="1"/>
</dbReference>
<dbReference type="InterPro" id="IPR009061">
    <property type="entry name" value="DNA-bd_dom_put_sf"/>
</dbReference>
<accession>A0ABT1B295</accession>
<keyword evidence="1" id="KW-0175">Coiled coil</keyword>
<evidence type="ECO:0000313" key="4">
    <source>
        <dbReference type="Proteomes" id="UP001206312"/>
    </source>
</evidence>
<dbReference type="InterPro" id="IPR041657">
    <property type="entry name" value="HTH_17"/>
</dbReference>
<organism evidence="3 4">
    <name type="scientific">Robiginitalea marina</name>
    <dbReference type="NCBI Taxonomy" id="2954105"/>
    <lineage>
        <taxon>Bacteria</taxon>
        <taxon>Pseudomonadati</taxon>
        <taxon>Bacteroidota</taxon>
        <taxon>Flavobacteriia</taxon>
        <taxon>Flavobacteriales</taxon>
        <taxon>Flavobacteriaceae</taxon>
        <taxon>Robiginitalea</taxon>
    </lineage>
</organism>
<proteinExistence type="predicted"/>
<evidence type="ECO:0000256" key="1">
    <source>
        <dbReference type="SAM" id="Coils"/>
    </source>
</evidence>
<reference evidence="3 4" key="1">
    <citation type="submission" date="2022-06" db="EMBL/GenBank/DDBJ databases">
        <authorList>
            <person name="Xuan X."/>
        </authorList>
    </citation>
    <scope>NUCLEOTIDE SEQUENCE [LARGE SCALE GENOMIC DNA]</scope>
    <source>
        <strain evidence="3 4">2V75</strain>
    </source>
</reference>
<sequence length="95" mass="11220">MVKLRIEDIPKAIEEILDRLQNIEQELQTIKTNLQPKEPDELMTRKEVAEYLKVDLSTIWNWSKKGKLPCYGMGSRVYYKRSEVEKALLRINTPN</sequence>
<dbReference type="PANTHER" id="PTHR34585">
    <property type="match status" value="1"/>
</dbReference>
<name>A0ABT1B295_9FLAO</name>
<protein>
    <submittedName>
        <fullName evidence="3">Helix-turn-helix domain-containing protein</fullName>
    </submittedName>
</protein>
<dbReference type="InterPro" id="IPR010093">
    <property type="entry name" value="SinI_DNA-bd"/>
</dbReference>
<dbReference type="EMBL" id="JAMXIB010000010">
    <property type="protein sequence ID" value="MCO5725548.1"/>
    <property type="molecule type" value="Genomic_DNA"/>
</dbReference>
<feature type="coiled-coil region" evidence="1">
    <location>
        <begin position="6"/>
        <end position="33"/>
    </location>
</feature>
<evidence type="ECO:0000313" key="3">
    <source>
        <dbReference type="EMBL" id="MCO5725548.1"/>
    </source>
</evidence>
<gene>
    <name evidence="3" type="ORF">NG653_11830</name>
</gene>
<dbReference type="Proteomes" id="UP001206312">
    <property type="component" value="Unassembled WGS sequence"/>
</dbReference>
<dbReference type="RefSeq" id="WP_252741919.1">
    <property type="nucleotide sequence ID" value="NZ_JAMXIB010000010.1"/>
</dbReference>
<keyword evidence="4" id="KW-1185">Reference proteome</keyword>